<accession>A9A6Q5</accession>
<dbReference type="CDD" id="cd06578">
    <property type="entry name" value="HemD"/>
    <property type="match status" value="1"/>
</dbReference>
<evidence type="ECO:0000256" key="6">
    <source>
        <dbReference type="ARBA" id="ARBA00048617"/>
    </source>
</evidence>
<sequence>MKVVITRPLEKGKDFSKMLEDAGFETIIIPTLELVFKKAEINLEKYSWIVFTSPRGIEGFFRNLNSEDIDKVLSKKIGAIGIETAKEFEKIFKKPVDVIPELYTAENLLEALQKEVKIGEKVLVPTTPSTRDILKEGLNADLIFVYSSEEPENISEKLKELEKQVFSENKDNKRVILTFTSGLTAKNFFKHCRSEFLELLKEQHVVSIGPITKKNVDSLGFDSSMPEKNYTVEGMLSVIKALNI</sequence>
<dbReference type="EMBL" id="CP000867">
    <property type="protein sequence ID" value="ABX01333.1"/>
    <property type="molecule type" value="Genomic_DNA"/>
</dbReference>
<comment type="pathway">
    <text evidence="1 7">Porphyrin-containing compound metabolism; protoporphyrin-IX biosynthesis; coproporphyrinogen-III from 5-aminolevulinate: step 3/4.</text>
</comment>
<dbReference type="PANTHER" id="PTHR38042:SF1">
    <property type="entry name" value="UROPORPHYRINOGEN-III SYNTHASE, CHLOROPLASTIC"/>
    <property type="match status" value="1"/>
</dbReference>
<evidence type="ECO:0000256" key="7">
    <source>
        <dbReference type="RuleBase" id="RU366031"/>
    </source>
</evidence>
<feature type="domain" description="Tetrapyrrole biosynthesis uroporphyrinogen III synthase" evidence="8">
    <location>
        <begin position="14"/>
        <end position="236"/>
    </location>
</feature>
<dbReference type="PANTHER" id="PTHR38042">
    <property type="entry name" value="UROPORPHYRINOGEN-III SYNTHASE, CHLOROPLASTIC"/>
    <property type="match status" value="1"/>
</dbReference>
<evidence type="ECO:0000313" key="9">
    <source>
        <dbReference type="EMBL" id="ABX01333.1"/>
    </source>
</evidence>
<dbReference type="Gene3D" id="3.40.50.10090">
    <property type="match status" value="2"/>
</dbReference>
<dbReference type="InterPro" id="IPR036108">
    <property type="entry name" value="4pyrrol_syn_uPrphyn_synt_sf"/>
</dbReference>
<dbReference type="OrthoDB" id="15395at2157"/>
<name>A9A6Q5_METM6</name>
<dbReference type="GO" id="GO:0006780">
    <property type="term" value="P:uroporphyrinogen III biosynthetic process"/>
    <property type="evidence" value="ECO:0007669"/>
    <property type="project" value="UniProtKB-UniRule"/>
</dbReference>
<dbReference type="GO" id="GO:0004852">
    <property type="term" value="F:uroporphyrinogen-III synthase activity"/>
    <property type="evidence" value="ECO:0007669"/>
    <property type="project" value="UniProtKB-UniRule"/>
</dbReference>
<dbReference type="Pfam" id="PF02602">
    <property type="entry name" value="HEM4"/>
    <property type="match status" value="1"/>
</dbReference>
<reference evidence="9" key="1">
    <citation type="submission" date="2007-10" db="EMBL/GenBank/DDBJ databases">
        <title>Complete sequence of Methanococcus maripaludis C6.</title>
        <authorList>
            <consortium name="US DOE Joint Genome Institute"/>
            <person name="Copeland A."/>
            <person name="Lucas S."/>
            <person name="Lapidus A."/>
            <person name="Barry K."/>
            <person name="Glavina del Rio T."/>
            <person name="Dalin E."/>
            <person name="Tice H."/>
            <person name="Pitluck S."/>
            <person name="Clum A."/>
            <person name="Schmutz J."/>
            <person name="Larimer F."/>
            <person name="Land M."/>
            <person name="Hauser L."/>
            <person name="Kyrpides N."/>
            <person name="Mikhailova N."/>
            <person name="Sieprawska-Lupa M."/>
            <person name="Whitman W.B."/>
            <person name="Richardson P."/>
        </authorList>
    </citation>
    <scope>NUCLEOTIDE SEQUENCE [LARGE SCALE GENOMIC DNA]</scope>
    <source>
        <strain evidence="9">C6</strain>
    </source>
</reference>
<dbReference type="SUPFAM" id="SSF69618">
    <property type="entry name" value="HemD-like"/>
    <property type="match status" value="1"/>
</dbReference>
<comment type="function">
    <text evidence="7">Catalyzes cyclization of the linear tetrapyrrole, hydroxymethylbilane, to the macrocyclic uroporphyrinogen III.</text>
</comment>
<dbReference type="GO" id="GO:0006782">
    <property type="term" value="P:protoporphyrinogen IX biosynthetic process"/>
    <property type="evidence" value="ECO:0007669"/>
    <property type="project" value="UniProtKB-UniRule"/>
</dbReference>
<dbReference type="InterPro" id="IPR039793">
    <property type="entry name" value="UROS/Hem4"/>
</dbReference>
<organism evidence="9">
    <name type="scientific">Methanococcus maripaludis (strain C6 / ATCC BAA-1332)</name>
    <dbReference type="NCBI Taxonomy" id="444158"/>
    <lineage>
        <taxon>Archaea</taxon>
        <taxon>Methanobacteriati</taxon>
        <taxon>Methanobacteriota</taxon>
        <taxon>Methanomada group</taxon>
        <taxon>Methanococci</taxon>
        <taxon>Methanococcales</taxon>
        <taxon>Methanococcaceae</taxon>
        <taxon>Methanococcus</taxon>
    </lineage>
</organism>
<dbReference type="eggNOG" id="arCOG02048">
    <property type="taxonomic scope" value="Archaea"/>
</dbReference>
<evidence type="ECO:0000259" key="8">
    <source>
        <dbReference type="Pfam" id="PF02602"/>
    </source>
</evidence>
<gene>
    <name evidence="9" type="ordered locus">MmarC6_0516</name>
</gene>
<dbReference type="HOGENOM" id="CLU_011276_9_5_2"/>
<dbReference type="AlphaFoldDB" id="A9A6Q5"/>
<evidence type="ECO:0000256" key="1">
    <source>
        <dbReference type="ARBA" id="ARBA00004772"/>
    </source>
</evidence>
<protein>
    <recommendedName>
        <fullName evidence="3 7">Uroporphyrinogen-III synthase</fullName>
        <ecNumber evidence="3 7">4.2.1.75</ecNumber>
    </recommendedName>
</protein>
<dbReference type="InterPro" id="IPR003754">
    <property type="entry name" value="4pyrrol_synth_uPrphyn_synth"/>
</dbReference>
<dbReference type="PhylomeDB" id="A9A6Q5"/>
<evidence type="ECO:0000256" key="2">
    <source>
        <dbReference type="ARBA" id="ARBA00008133"/>
    </source>
</evidence>
<evidence type="ECO:0000256" key="4">
    <source>
        <dbReference type="ARBA" id="ARBA00023239"/>
    </source>
</evidence>
<dbReference type="UniPathway" id="UPA00251">
    <property type="reaction ID" value="UER00320"/>
</dbReference>
<comment type="catalytic activity">
    <reaction evidence="6 7">
        <text>hydroxymethylbilane = uroporphyrinogen III + H2O</text>
        <dbReference type="Rhea" id="RHEA:18965"/>
        <dbReference type="ChEBI" id="CHEBI:15377"/>
        <dbReference type="ChEBI" id="CHEBI:57308"/>
        <dbReference type="ChEBI" id="CHEBI:57845"/>
        <dbReference type="EC" id="4.2.1.75"/>
    </reaction>
</comment>
<comment type="similarity">
    <text evidence="2 7">Belongs to the uroporphyrinogen-III synthase family.</text>
</comment>
<evidence type="ECO:0000256" key="3">
    <source>
        <dbReference type="ARBA" id="ARBA00013109"/>
    </source>
</evidence>
<keyword evidence="5 7" id="KW-0627">Porphyrin biosynthesis</keyword>
<dbReference type="KEGG" id="mmx:MmarC6_0516"/>
<dbReference type="EC" id="4.2.1.75" evidence="3 7"/>
<keyword evidence="4 7" id="KW-0456">Lyase</keyword>
<proteinExistence type="inferred from homology"/>
<dbReference type="STRING" id="444158.MmarC6_0516"/>
<evidence type="ECO:0000256" key="5">
    <source>
        <dbReference type="ARBA" id="ARBA00023244"/>
    </source>
</evidence>